<evidence type="ECO:0000313" key="3">
    <source>
        <dbReference type="Proteomes" id="UP000276215"/>
    </source>
</evidence>
<evidence type="ECO:0000313" key="2">
    <source>
        <dbReference type="EMBL" id="RPA90487.1"/>
    </source>
</evidence>
<dbReference type="AlphaFoldDB" id="A0A3N4IZQ6"/>
<dbReference type="OrthoDB" id="5385236at2759"/>
<dbReference type="Proteomes" id="UP000276215">
    <property type="component" value="Unassembled WGS sequence"/>
</dbReference>
<dbReference type="EMBL" id="ML120524">
    <property type="protein sequence ID" value="RPA90487.1"/>
    <property type="molecule type" value="Genomic_DNA"/>
</dbReference>
<evidence type="ECO:0000256" key="1">
    <source>
        <dbReference type="SAM" id="MobiDB-lite"/>
    </source>
</evidence>
<accession>A0A3N4IZQ6</accession>
<organism evidence="2 3">
    <name type="scientific">Choiromyces venosus 120613-1</name>
    <dbReference type="NCBI Taxonomy" id="1336337"/>
    <lineage>
        <taxon>Eukaryota</taxon>
        <taxon>Fungi</taxon>
        <taxon>Dikarya</taxon>
        <taxon>Ascomycota</taxon>
        <taxon>Pezizomycotina</taxon>
        <taxon>Pezizomycetes</taxon>
        <taxon>Pezizales</taxon>
        <taxon>Tuberaceae</taxon>
        <taxon>Choiromyces</taxon>
    </lineage>
</organism>
<feature type="region of interest" description="Disordered" evidence="1">
    <location>
        <begin position="76"/>
        <end position="118"/>
    </location>
</feature>
<feature type="compositionally biased region" description="Pro residues" evidence="1">
    <location>
        <begin position="85"/>
        <end position="105"/>
    </location>
</feature>
<reference evidence="2 3" key="1">
    <citation type="journal article" date="2018" name="Nat. Ecol. Evol.">
        <title>Pezizomycetes genomes reveal the molecular basis of ectomycorrhizal truffle lifestyle.</title>
        <authorList>
            <person name="Murat C."/>
            <person name="Payen T."/>
            <person name="Noel B."/>
            <person name="Kuo A."/>
            <person name="Morin E."/>
            <person name="Chen J."/>
            <person name="Kohler A."/>
            <person name="Krizsan K."/>
            <person name="Balestrini R."/>
            <person name="Da Silva C."/>
            <person name="Montanini B."/>
            <person name="Hainaut M."/>
            <person name="Levati E."/>
            <person name="Barry K.W."/>
            <person name="Belfiori B."/>
            <person name="Cichocki N."/>
            <person name="Clum A."/>
            <person name="Dockter R.B."/>
            <person name="Fauchery L."/>
            <person name="Guy J."/>
            <person name="Iotti M."/>
            <person name="Le Tacon F."/>
            <person name="Lindquist E.A."/>
            <person name="Lipzen A."/>
            <person name="Malagnac F."/>
            <person name="Mello A."/>
            <person name="Molinier V."/>
            <person name="Miyauchi S."/>
            <person name="Poulain J."/>
            <person name="Riccioni C."/>
            <person name="Rubini A."/>
            <person name="Sitrit Y."/>
            <person name="Splivallo R."/>
            <person name="Traeger S."/>
            <person name="Wang M."/>
            <person name="Zifcakova L."/>
            <person name="Wipf D."/>
            <person name="Zambonelli A."/>
            <person name="Paolocci F."/>
            <person name="Nowrousian M."/>
            <person name="Ottonello S."/>
            <person name="Baldrian P."/>
            <person name="Spatafora J.W."/>
            <person name="Henrissat B."/>
            <person name="Nagy L.G."/>
            <person name="Aury J.M."/>
            <person name="Wincker P."/>
            <person name="Grigoriev I.V."/>
            <person name="Bonfante P."/>
            <person name="Martin F.M."/>
        </authorList>
    </citation>
    <scope>NUCLEOTIDE SEQUENCE [LARGE SCALE GENOMIC DNA]</scope>
    <source>
        <strain evidence="2 3">120613-1</strain>
    </source>
</reference>
<keyword evidence="3" id="KW-1185">Reference proteome</keyword>
<sequence length="213" mass="23757">MEFSLPYMPAASVFPRNFQPQTVPAVAGKNKHRYPTRQRSAPLRIKLGEVIPKFEPRRKKRRWTVKEKRVTQVVKPVVTLRASSPPAPAPPPPASPFPPPAPAPINPQEQPQAYKPPQYPNTYSSHQVFVTRLANQSPATLPGSTLVKLIYVSDAQTLDSFLQKLRQKWELAEVKGVRVEVEGQVFDVDLGEERDWEVVLGVVGGIAGVVVWV</sequence>
<proteinExistence type="predicted"/>
<protein>
    <submittedName>
        <fullName evidence="2">Uncharacterized protein</fullName>
    </submittedName>
</protein>
<gene>
    <name evidence="2" type="ORF">L873DRAFT_434304</name>
</gene>
<name>A0A3N4IZQ6_9PEZI</name>